<sequence>MSNQTKQWGAIIMMIALFAMIAFVTNLCSPMAIIVKNQFGASNVLAQIGNYGNFIAYLAMGIPSGMLIKKYGYKKTALLALIVGIVGVLVQWMSGWDSIQSFGVYLVGAFISGFCMCMLNTVVNPMLNLLGGGGNKGNQLIQIGGVFNSAAAVAVYIIMGALIGDAAKAKISDATPALFIALAVFVVAFVVLLFTKVEEPQQPVEQKHTKDKYSAFSFRHFKLGILGIFLYMGIEVGVPTYVLQYLSSSPDAATPGLGMDAGIVGLIVAVYWLMMLVGRFIGGAIGHKVSSRAMITAASGLSILLVLFGMFAPVDVKVNVPGIDWANVSVIWAEIPVGIFAFILVGLCTSVMWGGIFNMATEGLGKYTAIASGAFMTMVFGCAVLVAIQAFVADITGSFLTSYVVVLFCAAYLLYYALIGSKNVNKDIPVD</sequence>
<dbReference type="Gene3D" id="1.20.1250.20">
    <property type="entry name" value="MFS general substrate transporter like domains"/>
    <property type="match status" value="2"/>
</dbReference>
<evidence type="ECO:0000256" key="4">
    <source>
        <dbReference type="ARBA" id="ARBA00022989"/>
    </source>
</evidence>
<feature type="transmembrane region" description="Helical" evidence="6">
    <location>
        <begin position="263"/>
        <end position="281"/>
    </location>
</feature>
<dbReference type="EMBL" id="DXCV01000015">
    <property type="protein sequence ID" value="HIY87395.1"/>
    <property type="molecule type" value="Genomic_DNA"/>
</dbReference>
<dbReference type="InterPro" id="IPR036259">
    <property type="entry name" value="MFS_trans_sf"/>
</dbReference>
<name>A0A9D1ZFU0_9BACE</name>
<dbReference type="SUPFAM" id="SSF103473">
    <property type="entry name" value="MFS general substrate transporter"/>
    <property type="match status" value="1"/>
</dbReference>
<feature type="transmembrane region" description="Helical" evidence="6">
    <location>
        <begin position="12"/>
        <end position="34"/>
    </location>
</feature>
<dbReference type="GO" id="GO:0005886">
    <property type="term" value="C:plasma membrane"/>
    <property type="evidence" value="ECO:0007669"/>
    <property type="project" value="UniProtKB-SubCell"/>
</dbReference>
<feature type="transmembrane region" description="Helical" evidence="6">
    <location>
        <begin position="398"/>
        <end position="418"/>
    </location>
</feature>
<feature type="transmembrane region" description="Helical" evidence="6">
    <location>
        <begin position="102"/>
        <end position="123"/>
    </location>
</feature>
<evidence type="ECO:0000256" key="1">
    <source>
        <dbReference type="ARBA" id="ARBA00004429"/>
    </source>
</evidence>
<dbReference type="Proteomes" id="UP000886851">
    <property type="component" value="Unassembled WGS sequence"/>
</dbReference>
<evidence type="ECO:0000256" key="6">
    <source>
        <dbReference type="SAM" id="Phobius"/>
    </source>
</evidence>
<dbReference type="GO" id="GO:0022857">
    <property type="term" value="F:transmembrane transporter activity"/>
    <property type="evidence" value="ECO:0007669"/>
    <property type="project" value="InterPro"/>
</dbReference>
<feature type="transmembrane region" description="Helical" evidence="6">
    <location>
        <begin position="293"/>
        <end position="311"/>
    </location>
</feature>
<feature type="transmembrane region" description="Helical" evidence="6">
    <location>
        <begin position="369"/>
        <end position="392"/>
    </location>
</feature>
<comment type="caution">
    <text evidence="7">The sequence shown here is derived from an EMBL/GenBank/DDBJ whole genome shotgun (WGS) entry which is preliminary data.</text>
</comment>
<dbReference type="AlphaFoldDB" id="A0A9D1ZFU0"/>
<evidence type="ECO:0000256" key="3">
    <source>
        <dbReference type="ARBA" id="ARBA00022692"/>
    </source>
</evidence>
<keyword evidence="2" id="KW-1003">Cell membrane</keyword>
<feature type="transmembrane region" description="Helical" evidence="6">
    <location>
        <begin position="176"/>
        <end position="194"/>
    </location>
</feature>
<evidence type="ECO:0000313" key="8">
    <source>
        <dbReference type="Proteomes" id="UP000886851"/>
    </source>
</evidence>
<keyword evidence="4 6" id="KW-1133">Transmembrane helix</keyword>
<reference evidence="7" key="2">
    <citation type="submission" date="2021-04" db="EMBL/GenBank/DDBJ databases">
        <authorList>
            <person name="Gilroy R."/>
        </authorList>
    </citation>
    <scope>NUCLEOTIDE SEQUENCE</scope>
    <source>
        <strain evidence="7">Gambia2-208</strain>
    </source>
</reference>
<evidence type="ECO:0000256" key="5">
    <source>
        <dbReference type="ARBA" id="ARBA00023136"/>
    </source>
</evidence>
<proteinExistence type="predicted"/>
<dbReference type="InterPro" id="IPR011701">
    <property type="entry name" value="MFS"/>
</dbReference>
<dbReference type="InterPro" id="IPR050375">
    <property type="entry name" value="MFS_TsgA-like"/>
</dbReference>
<keyword evidence="3 6" id="KW-0812">Transmembrane</keyword>
<keyword evidence="5 6" id="KW-0472">Membrane</keyword>
<dbReference type="PANTHER" id="PTHR43702:SF3">
    <property type="entry name" value="PROTEIN TSGA"/>
    <property type="match status" value="1"/>
</dbReference>
<feature type="transmembrane region" description="Helical" evidence="6">
    <location>
        <begin position="143"/>
        <end position="164"/>
    </location>
</feature>
<evidence type="ECO:0000256" key="2">
    <source>
        <dbReference type="ARBA" id="ARBA00022475"/>
    </source>
</evidence>
<accession>A0A9D1ZFU0</accession>
<dbReference type="Pfam" id="PF07690">
    <property type="entry name" value="MFS_1"/>
    <property type="match status" value="1"/>
</dbReference>
<organism evidence="7 8">
    <name type="scientific">Candidatus Bacteroides pullicola</name>
    <dbReference type="NCBI Taxonomy" id="2838475"/>
    <lineage>
        <taxon>Bacteria</taxon>
        <taxon>Pseudomonadati</taxon>
        <taxon>Bacteroidota</taxon>
        <taxon>Bacteroidia</taxon>
        <taxon>Bacteroidales</taxon>
        <taxon>Bacteroidaceae</taxon>
        <taxon>Bacteroides</taxon>
    </lineage>
</organism>
<feature type="transmembrane region" description="Helical" evidence="6">
    <location>
        <begin position="54"/>
        <end position="71"/>
    </location>
</feature>
<feature type="transmembrane region" description="Helical" evidence="6">
    <location>
        <begin position="223"/>
        <end position="243"/>
    </location>
</feature>
<comment type="subcellular location">
    <subcellularLocation>
        <location evidence="1">Cell inner membrane</location>
        <topology evidence="1">Multi-pass membrane protein</topology>
    </subcellularLocation>
</comment>
<feature type="transmembrane region" description="Helical" evidence="6">
    <location>
        <begin position="331"/>
        <end position="357"/>
    </location>
</feature>
<reference evidence="7" key="1">
    <citation type="journal article" date="2021" name="PeerJ">
        <title>Extensive microbial diversity within the chicken gut microbiome revealed by metagenomics and culture.</title>
        <authorList>
            <person name="Gilroy R."/>
            <person name="Ravi A."/>
            <person name="Getino M."/>
            <person name="Pursley I."/>
            <person name="Horton D.L."/>
            <person name="Alikhan N.F."/>
            <person name="Baker D."/>
            <person name="Gharbi K."/>
            <person name="Hall N."/>
            <person name="Watson M."/>
            <person name="Adriaenssens E.M."/>
            <person name="Foster-Nyarko E."/>
            <person name="Jarju S."/>
            <person name="Secka A."/>
            <person name="Antonio M."/>
            <person name="Oren A."/>
            <person name="Chaudhuri R.R."/>
            <person name="La Ragione R."/>
            <person name="Hildebrand F."/>
            <person name="Pallen M.J."/>
        </authorList>
    </citation>
    <scope>NUCLEOTIDE SEQUENCE</scope>
    <source>
        <strain evidence="7">Gambia2-208</strain>
    </source>
</reference>
<protein>
    <submittedName>
        <fullName evidence="7">MFS transporter</fullName>
    </submittedName>
</protein>
<dbReference type="PANTHER" id="PTHR43702">
    <property type="entry name" value="L-FUCOSE-PROTON SYMPORTER"/>
    <property type="match status" value="1"/>
</dbReference>
<evidence type="ECO:0000313" key="7">
    <source>
        <dbReference type="EMBL" id="HIY87395.1"/>
    </source>
</evidence>
<feature type="transmembrane region" description="Helical" evidence="6">
    <location>
        <begin position="78"/>
        <end position="96"/>
    </location>
</feature>
<gene>
    <name evidence="7" type="ORF">H9824_01665</name>
</gene>